<feature type="non-terminal residue" evidence="3">
    <location>
        <position position="1"/>
    </location>
</feature>
<evidence type="ECO:0000256" key="1">
    <source>
        <dbReference type="SAM" id="Coils"/>
    </source>
</evidence>
<feature type="coiled-coil region" evidence="1">
    <location>
        <begin position="55"/>
        <end position="82"/>
    </location>
</feature>
<name>A0A1B7TEK0_9ASCO</name>
<feature type="region of interest" description="Disordered" evidence="2">
    <location>
        <begin position="94"/>
        <end position="144"/>
    </location>
</feature>
<sequence length="281" mass="32428">EKFIEVYKKILISKEENNNPDLIELDFANEIKEPDINSVVNSYRKQLINIIKVQEQVAENKINKLIEKRKQLELRKEKRRLKKKVKTTTKLENKVEPVEQSENIQAKEKSEQNIEPIPKKQAKNNGITSDVDSKEKTISKTESEEIPTEIKNEIIVPLQDIFKCSLLTVTKTISSLTTTKKLKPYKIVKSYIKLPIKLYDNTSLNELIDNSKYSTNIIVLSYINVSVSDLYFINELNINPLPGNYEREFKILSIGGGINDSLRTLADIKKDLMIKIKTFSK</sequence>
<proteinExistence type="predicted"/>
<evidence type="ECO:0000313" key="4">
    <source>
        <dbReference type="Proteomes" id="UP000092321"/>
    </source>
</evidence>
<evidence type="ECO:0000313" key="3">
    <source>
        <dbReference type="EMBL" id="OBA27176.1"/>
    </source>
</evidence>
<comment type="caution">
    <text evidence="3">The sequence shown here is derived from an EMBL/GenBank/DDBJ whole genome shotgun (WGS) entry which is preliminary data.</text>
</comment>
<evidence type="ECO:0000256" key="2">
    <source>
        <dbReference type="SAM" id="MobiDB-lite"/>
    </source>
</evidence>
<protein>
    <submittedName>
        <fullName evidence="3">Uncharacterized protein</fullName>
    </submittedName>
</protein>
<keyword evidence="4" id="KW-1185">Reference proteome</keyword>
<gene>
    <name evidence="3" type="ORF">HANVADRAFT_2006</name>
</gene>
<keyword evidence="1" id="KW-0175">Coiled coil</keyword>
<accession>A0A1B7TEK0</accession>
<reference evidence="4" key="1">
    <citation type="journal article" date="2016" name="Proc. Natl. Acad. Sci. U.S.A.">
        <title>Comparative genomics of biotechnologically important yeasts.</title>
        <authorList>
            <person name="Riley R."/>
            <person name="Haridas S."/>
            <person name="Wolfe K.H."/>
            <person name="Lopes M.R."/>
            <person name="Hittinger C.T."/>
            <person name="Goeker M."/>
            <person name="Salamov A.A."/>
            <person name="Wisecaver J.H."/>
            <person name="Long T.M."/>
            <person name="Calvey C.H."/>
            <person name="Aerts A.L."/>
            <person name="Barry K.W."/>
            <person name="Choi C."/>
            <person name="Clum A."/>
            <person name="Coughlan A.Y."/>
            <person name="Deshpande S."/>
            <person name="Douglass A.P."/>
            <person name="Hanson S.J."/>
            <person name="Klenk H.-P."/>
            <person name="LaButti K.M."/>
            <person name="Lapidus A."/>
            <person name="Lindquist E.A."/>
            <person name="Lipzen A.M."/>
            <person name="Meier-Kolthoff J.P."/>
            <person name="Ohm R.A."/>
            <person name="Otillar R.P."/>
            <person name="Pangilinan J.L."/>
            <person name="Peng Y."/>
            <person name="Rokas A."/>
            <person name="Rosa C.A."/>
            <person name="Scheuner C."/>
            <person name="Sibirny A.A."/>
            <person name="Slot J.C."/>
            <person name="Stielow J.B."/>
            <person name="Sun H."/>
            <person name="Kurtzman C.P."/>
            <person name="Blackwell M."/>
            <person name="Grigoriev I.V."/>
            <person name="Jeffries T.W."/>
        </authorList>
    </citation>
    <scope>NUCLEOTIDE SEQUENCE [LARGE SCALE GENOMIC DNA]</scope>
    <source>
        <strain evidence="4">NRRL Y-1626</strain>
    </source>
</reference>
<dbReference type="EMBL" id="LXPE01000010">
    <property type="protein sequence ID" value="OBA27176.1"/>
    <property type="molecule type" value="Genomic_DNA"/>
</dbReference>
<dbReference type="OrthoDB" id="10435645at2759"/>
<dbReference type="AlphaFoldDB" id="A0A1B7TEK0"/>
<dbReference type="Proteomes" id="UP000092321">
    <property type="component" value="Unassembled WGS sequence"/>
</dbReference>
<organism evidence="3 4">
    <name type="scientific">Hanseniaspora valbyensis NRRL Y-1626</name>
    <dbReference type="NCBI Taxonomy" id="766949"/>
    <lineage>
        <taxon>Eukaryota</taxon>
        <taxon>Fungi</taxon>
        <taxon>Dikarya</taxon>
        <taxon>Ascomycota</taxon>
        <taxon>Saccharomycotina</taxon>
        <taxon>Saccharomycetes</taxon>
        <taxon>Saccharomycodales</taxon>
        <taxon>Saccharomycodaceae</taxon>
        <taxon>Hanseniaspora</taxon>
    </lineage>
</organism>
<feature type="compositionally biased region" description="Basic and acidic residues" evidence="2">
    <location>
        <begin position="131"/>
        <end position="144"/>
    </location>
</feature>